<keyword evidence="4 8" id="KW-0067">ATP-binding</keyword>
<dbReference type="Proteomes" id="UP001143486">
    <property type="component" value="Unassembled WGS sequence"/>
</dbReference>
<evidence type="ECO:0000256" key="3">
    <source>
        <dbReference type="ARBA" id="ARBA00022741"/>
    </source>
</evidence>
<evidence type="ECO:0000256" key="5">
    <source>
        <dbReference type="ARBA" id="ARBA00022967"/>
    </source>
</evidence>
<dbReference type="FunFam" id="3.40.50.300:FF:000134">
    <property type="entry name" value="Iron-enterobactin ABC transporter ATP-binding protein"/>
    <property type="match status" value="1"/>
</dbReference>
<dbReference type="InterPro" id="IPR027417">
    <property type="entry name" value="P-loop_NTPase"/>
</dbReference>
<reference evidence="8" key="2">
    <citation type="submission" date="2023-01" db="EMBL/GenBank/DDBJ databases">
        <authorList>
            <person name="Sun Q."/>
            <person name="Evtushenko L."/>
        </authorList>
    </citation>
    <scope>NUCLEOTIDE SEQUENCE</scope>
    <source>
        <strain evidence="8">VKM B-1513</strain>
    </source>
</reference>
<dbReference type="SUPFAM" id="SSF52540">
    <property type="entry name" value="P-loop containing nucleoside triphosphate hydrolases"/>
    <property type="match status" value="1"/>
</dbReference>
<evidence type="ECO:0000313" key="8">
    <source>
        <dbReference type="EMBL" id="GLK52647.1"/>
    </source>
</evidence>
<keyword evidence="9" id="KW-1185">Reference proteome</keyword>
<comment type="caution">
    <text evidence="8">The sequence shown here is derived from an EMBL/GenBank/DDBJ whole genome shotgun (WGS) entry which is preliminary data.</text>
</comment>
<name>A0A9W6MP05_9PROT</name>
<evidence type="ECO:0000256" key="2">
    <source>
        <dbReference type="ARBA" id="ARBA00022448"/>
    </source>
</evidence>
<dbReference type="InterPro" id="IPR017871">
    <property type="entry name" value="ABC_transporter-like_CS"/>
</dbReference>
<evidence type="ECO:0000259" key="7">
    <source>
        <dbReference type="PROSITE" id="PS50893"/>
    </source>
</evidence>
<dbReference type="CDD" id="cd03214">
    <property type="entry name" value="ABC_Iron-Siderophores_B12_Hemin"/>
    <property type="match status" value="1"/>
</dbReference>
<proteinExistence type="inferred from homology"/>
<dbReference type="Pfam" id="PF00005">
    <property type="entry name" value="ABC_tran"/>
    <property type="match status" value="1"/>
</dbReference>
<keyword evidence="2" id="KW-0813">Transport</keyword>
<dbReference type="InterPro" id="IPR003593">
    <property type="entry name" value="AAA+_ATPase"/>
</dbReference>
<reference evidence="8" key="1">
    <citation type="journal article" date="2014" name="Int. J. Syst. Evol. Microbiol.">
        <title>Complete genome sequence of Corynebacterium casei LMG S-19264T (=DSM 44701T), isolated from a smear-ripened cheese.</title>
        <authorList>
            <consortium name="US DOE Joint Genome Institute (JGI-PGF)"/>
            <person name="Walter F."/>
            <person name="Albersmeier A."/>
            <person name="Kalinowski J."/>
            <person name="Ruckert C."/>
        </authorList>
    </citation>
    <scope>NUCLEOTIDE SEQUENCE</scope>
    <source>
        <strain evidence="8">VKM B-1513</strain>
    </source>
</reference>
<evidence type="ECO:0000256" key="6">
    <source>
        <dbReference type="ARBA" id="ARBA00037066"/>
    </source>
</evidence>
<evidence type="ECO:0000256" key="1">
    <source>
        <dbReference type="ARBA" id="ARBA00005417"/>
    </source>
</evidence>
<sequence>MSRLDFQHVDFGYGDRLLLRRTSLTFEGGGIVALVGPNGAGKSTLLKLAAGLLQPASGSVALNGRPLADLPLRERARMIGYLAPDGRSAWPMTVRNLVALGRAPWRQPLRALGADDHAAIDRAMEQTGIADLAGRRFDTLSSGERARALIARTLAGHAPLLVLDEPTAALDIRHQLGVMEILREAAKAGTQVVVAVHALDLAARFADRVLVMKRGAVLADGPAETALSEAVVSEAFDVRAPGGIVPTRLVPLQVSG</sequence>
<dbReference type="PROSITE" id="PS00211">
    <property type="entry name" value="ABC_TRANSPORTER_1"/>
    <property type="match status" value="1"/>
</dbReference>
<dbReference type="PROSITE" id="PS50893">
    <property type="entry name" value="ABC_TRANSPORTER_2"/>
    <property type="match status" value="1"/>
</dbReference>
<keyword evidence="5" id="KW-1278">Translocase</keyword>
<evidence type="ECO:0000313" key="9">
    <source>
        <dbReference type="Proteomes" id="UP001143486"/>
    </source>
</evidence>
<keyword evidence="3" id="KW-0547">Nucleotide-binding</keyword>
<dbReference type="SMART" id="SM00382">
    <property type="entry name" value="AAA"/>
    <property type="match status" value="1"/>
</dbReference>
<accession>A0A9W6MP05</accession>
<dbReference type="RefSeq" id="WP_271187010.1">
    <property type="nucleotide sequence ID" value="NZ_BSFE01000005.1"/>
</dbReference>
<dbReference type="PANTHER" id="PTHR42794:SF1">
    <property type="entry name" value="HEMIN IMPORT ATP-BINDING PROTEIN HMUV"/>
    <property type="match status" value="1"/>
</dbReference>
<dbReference type="InterPro" id="IPR003439">
    <property type="entry name" value="ABC_transporter-like_ATP-bd"/>
</dbReference>
<dbReference type="Gene3D" id="3.40.50.300">
    <property type="entry name" value="P-loop containing nucleotide triphosphate hydrolases"/>
    <property type="match status" value="1"/>
</dbReference>
<comment type="similarity">
    <text evidence="1">Belongs to the ABC transporter superfamily.</text>
</comment>
<dbReference type="EMBL" id="BSFE01000005">
    <property type="protein sequence ID" value="GLK52647.1"/>
    <property type="molecule type" value="Genomic_DNA"/>
</dbReference>
<feature type="domain" description="ABC transporter" evidence="7">
    <location>
        <begin position="4"/>
        <end position="239"/>
    </location>
</feature>
<protein>
    <submittedName>
        <fullName evidence="8">Hemin import ATP-binding protein HmuV</fullName>
    </submittedName>
</protein>
<dbReference type="GO" id="GO:0016887">
    <property type="term" value="F:ATP hydrolysis activity"/>
    <property type="evidence" value="ECO:0007669"/>
    <property type="project" value="InterPro"/>
</dbReference>
<dbReference type="GO" id="GO:0005524">
    <property type="term" value="F:ATP binding"/>
    <property type="evidence" value="ECO:0007669"/>
    <property type="project" value="UniProtKB-KW"/>
</dbReference>
<comment type="function">
    <text evidence="6">Part of the ABC transporter complex HmuTUV involved in hemin import. Responsible for energy coupling to the transport system.</text>
</comment>
<organism evidence="8 9">
    <name type="scientific">Maricaulis virginensis</name>
    <dbReference type="NCBI Taxonomy" id="144022"/>
    <lineage>
        <taxon>Bacteria</taxon>
        <taxon>Pseudomonadati</taxon>
        <taxon>Pseudomonadota</taxon>
        <taxon>Alphaproteobacteria</taxon>
        <taxon>Maricaulales</taxon>
        <taxon>Maricaulaceae</taxon>
        <taxon>Maricaulis</taxon>
    </lineage>
</organism>
<evidence type="ECO:0000256" key="4">
    <source>
        <dbReference type="ARBA" id="ARBA00022840"/>
    </source>
</evidence>
<gene>
    <name evidence="8" type="primary">hmuV</name>
    <name evidence="8" type="ORF">GCM10017621_21550</name>
</gene>
<dbReference type="PANTHER" id="PTHR42794">
    <property type="entry name" value="HEMIN IMPORT ATP-BINDING PROTEIN HMUV"/>
    <property type="match status" value="1"/>
</dbReference>
<dbReference type="AlphaFoldDB" id="A0A9W6MP05"/>